<gene>
    <name evidence="2" type="ORF">LE_TR14011_c0_g1_i1_g.44890</name>
</gene>
<feature type="region of interest" description="Disordered" evidence="1">
    <location>
        <begin position="34"/>
        <end position="68"/>
    </location>
</feature>
<evidence type="ECO:0000313" key="2">
    <source>
        <dbReference type="EMBL" id="JAU68968.1"/>
    </source>
</evidence>
<reference evidence="2" key="1">
    <citation type="submission" date="2016-07" db="EMBL/GenBank/DDBJ databases">
        <title>De novo transcriptome assembly of four accessions of the metal hyperaccumulator plant Noccaea caerulescens.</title>
        <authorList>
            <person name="Blande D."/>
            <person name="Halimaa P."/>
            <person name="Tervahauta A.I."/>
            <person name="Aarts M.G."/>
            <person name="Karenlampi S.O."/>
        </authorList>
    </citation>
    <scope>NUCLEOTIDE SEQUENCE</scope>
</reference>
<dbReference type="EMBL" id="GEVL01008373">
    <property type="protein sequence ID" value="JAU68968.1"/>
    <property type="molecule type" value="Transcribed_RNA"/>
</dbReference>
<dbReference type="AlphaFoldDB" id="A0A1J3HP89"/>
<protein>
    <submittedName>
        <fullName evidence="2">Uncharacterized protein</fullName>
    </submittedName>
</protein>
<feature type="compositionally biased region" description="Polar residues" evidence="1">
    <location>
        <begin position="45"/>
        <end position="58"/>
    </location>
</feature>
<accession>A0A1J3HP89</accession>
<organism evidence="2">
    <name type="scientific">Noccaea caerulescens</name>
    <name type="common">Alpine penny-cress</name>
    <name type="synonym">Thlaspi caerulescens</name>
    <dbReference type="NCBI Taxonomy" id="107243"/>
    <lineage>
        <taxon>Eukaryota</taxon>
        <taxon>Viridiplantae</taxon>
        <taxon>Streptophyta</taxon>
        <taxon>Embryophyta</taxon>
        <taxon>Tracheophyta</taxon>
        <taxon>Spermatophyta</taxon>
        <taxon>Magnoliopsida</taxon>
        <taxon>eudicotyledons</taxon>
        <taxon>Gunneridae</taxon>
        <taxon>Pentapetalae</taxon>
        <taxon>rosids</taxon>
        <taxon>malvids</taxon>
        <taxon>Brassicales</taxon>
        <taxon>Brassicaceae</taxon>
        <taxon>Coluteocarpeae</taxon>
        <taxon>Noccaea</taxon>
    </lineage>
</organism>
<sequence>MTWQSNPPKKTYRRHINASCQIWRSCWFGAEPLTDSERSPRRSNQRLSSGLPQSDTQTSSSSKKKKKKKNVNGHVQLCLKLDGDEILLLVYLVGPRSCLHQFISAIDFCHSHGKIPPLDTANVNLIITYIRLSQFYYVCVLVSCKYINIGIIGCL</sequence>
<proteinExistence type="predicted"/>
<name>A0A1J3HP89_NOCCA</name>
<evidence type="ECO:0000256" key="1">
    <source>
        <dbReference type="SAM" id="MobiDB-lite"/>
    </source>
</evidence>